<evidence type="ECO:0000256" key="1">
    <source>
        <dbReference type="ARBA" id="ARBA00004651"/>
    </source>
</evidence>
<dbReference type="InterPro" id="IPR051461">
    <property type="entry name" value="UPF0750_membrane"/>
</dbReference>
<feature type="transmembrane region" description="Helical" evidence="6">
    <location>
        <begin position="73"/>
        <end position="93"/>
    </location>
</feature>
<dbReference type="OrthoDB" id="1758221at2"/>
<proteinExistence type="predicted"/>
<protein>
    <submittedName>
        <fullName evidence="8">Uncharacterized membrane-anchored protein YitT, contains DUF161 and DUF2179 domains</fullName>
    </submittedName>
</protein>
<dbReference type="EMBL" id="FNYK01000035">
    <property type="protein sequence ID" value="SEI92475.1"/>
    <property type="molecule type" value="Genomic_DNA"/>
</dbReference>
<name>A0A1H6UWQ5_9FIRM</name>
<gene>
    <name evidence="8" type="ORF">SAMN04487834_103513</name>
</gene>
<dbReference type="CDD" id="cd16380">
    <property type="entry name" value="YitT_C"/>
    <property type="match status" value="1"/>
</dbReference>
<dbReference type="STRING" id="322505.SAMN04487836_13414"/>
<evidence type="ECO:0000256" key="4">
    <source>
        <dbReference type="ARBA" id="ARBA00022989"/>
    </source>
</evidence>
<dbReference type="PIRSF" id="PIRSF006483">
    <property type="entry name" value="Membrane_protein_YitT"/>
    <property type="match status" value="1"/>
</dbReference>
<accession>A0A1H6UWQ5</accession>
<evidence type="ECO:0000256" key="6">
    <source>
        <dbReference type="SAM" id="Phobius"/>
    </source>
</evidence>
<dbReference type="AlphaFoldDB" id="A0A1H6UWQ5"/>
<dbReference type="eggNOG" id="COG1284">
    <property type="taxonomic scope" value="Bacteria"/>
</dbReference>
<feature type="domain" description="DUF2179" evidence="7">
    <location>
        <begin position="219"/>
        <end position="272"/>
    </location>
</feature>
<reference evidence="9" key="1">
    <citation type="submission" date="2016-10" db="EMBL/GenBank/DDBJ databases">
        <authorList>
            <person name="Varghese N."/>
        </authorList>
    </citation>
    <scope>NUCLEOTIDE SEQUENCE [LARGE SCALE GENOMIC DNA]</scope>
    <source>
        <strain evidence="9">DSM 20406</strain>
    </source>
</reference>
<keyword evidence="2" id="KW-1003">Cell membrane</keyword>
<dbReference type="PANTHER" id="PTHR33545">
    <property type="entry name" value="UPF0750 MEMBRANE PROTEIN YITT-RELATED"/>
    <property type="match status" value="1"/>
</dbReference>
<dbReference type="InterPro" id="IPR003740">
    <property type="entry name" value="YitT"/>
</dbReference>
<evidence type="ECO:0000256" key="5">
    <source>
        <dbReference type="ARBA" id="ARBA00023136"/>
    </source>
</evidence>
<feature type="transmembrane region" description="Helical" evidence="6">
    <location>
        <begin position="105"/>
        <end position="123"/>
    </location>
</feature>
<organism evidence="8 9">
    <name type="scientific">Sharpea azabuensis</name>
    <dbReference type="NCBI Taxonomy" id="322505"/>
    <lineage>
        <taxon>Bacteria</taxon>
        <taxon>Bacillati</taxon>
        <taxon>Bacillota</taxon>
        <taxon>Erysipelotrichia</taxon>
        <taxon>Erysipelotrichales</taxon>
        <taxon>Coprobacillaceae</taxon>
        <taxon>Sharpea</taxon>
    </lineage>
</organism>
<comment type="subcellular location">
    <subcellularLocation>
        <location evidence="1">Cell membrane</location>
        <topology evidence="1">Multi-pass membrane protein</topology>
    </subcellularLocation>
</comment>
<feature type="transmembrane region" description="Helical" evidence="6">
    <location>
        <begin position="6"/>
        <end position="33"/>
    </location>
</feature>
<dbReference type="RefSeq" id="WP_074732283.1">
    <property type="nucleotide sequence ID" value="NZ_FNYK01000035.1"/>
</dbReference>
<dbReference type="PANTHER" id="PTHR33545:SF5">
    <property type="entry name" value="UPF0750 MEMBRANE PROTEIN YITT"/>
    <property type="match status" value="1"/>
</dbReference>
<dbReference type="Pfam" id="PF02588">
    <property type="entry name" value="YitT_membrane"/>
    <property type="match status" value="1"/>
</dbReference>
<dbReference type="Proteomes" id="UP000183028">
    <property type="component" value="Unassembled WGS sequence"/>
</dbReference>
<dbReference type="GO" id="GO:0005886">
    <property type="term" value="C:plasma membrane"/>
    <property type="evidence" value="ECO:0007669"/>
    <property type="project" value="UniProtKB-SubCell"/>
</dbReference>
<dbReference type="InterPro" id="IPR015867">
    <property type="entry name" value="N-reg_PII/ATP_PRibTrfase_C"/>
</dbReference>
<dbReference type="Gene3D" id="3.30.70.120">
    <property type="match status" value="1"/>
</dbReference>
<evidence type="ECO:0000256" key="2">
    <source>
        <dbReference type="ARBA" id="ARBA00022475"/>
    </source>
</evidence>
<sequence>MHRFEFVIKILIGLLLLALSVNVFVLPFGFISGGTTGLGLIGRHFWHWNFNMIVTGANIVMFLVGLLFMGKKFAATTLLATFIYPLLLEVTSYFTDQIHLTNDPLIACVMGGILAGAGIGLVIQSGASTGGMDIPPIVLNKFFHWPVAIVMNICDLTELLFQATFSPITKTVCGIIMLFTTTFIMNRILTFGHTSYQVLLISTQYEAIRNLLIHDLDKGLTLLKVETGYHLDDSKALLSVVNQKDLHSLRSGVYAIDPHAFMIVSKVTEVRGENFTDWTKINRTERFLNS</sequence>
<feature type="transmembrane region" description="Helical" evidence="6">
    <location>
        <begin position="45"/>
        <end position="67"/>
    </location>
</feature>
<evidence type="ECO:0000256" key="3">
    <source>
        <dbReference type="ARBA" id="ARBA00022692"/>
    </source>
</evidence>
<dbReference type="Pfam" id="PF10035">
    <property type="entry name" value="DUF2179"/>
    <property type="match status" value="1"/>
</dbReference>
<evidence type="ECO:0000313" key="8">
    <source>
        <dbReference type="EMBL" id="SEI92475.1"/>
    </source>
</evidence>
<keyword evidence="3 6" id="KW-0812">Transmembrane</keyword>
<dbReference type="InterPro" id="IPR019264">
    <property type="entry name" value="DUF2179"/>
</dbReference>
<keyword evidence="9" id="KW-1185">Reference proteome</keyword>
<keyword evidence="4 6" id="KW-1133">Transmembrane helix</keyword>
<evidence type="ECO:0000313" key="9">
    <source>
        <dbReference type="Proteomes" id="UP000183028"/>
    </source>
</evidence>
<keyword evidence="5 6" id="KW-0472">Membrane</keyword>
<evidence type="ECO:0000259" key="7">
    <source>
        <dbReference type="Pfam" id="PF10035"/>
    </source>
</evidence>
<feature type="transmembrane region" description="Helical" evidence="6">
    <location>
        <begin position="168"/>
        <end position="189"/>
    </location>
</feature>